<dbReference type="GO" id="GO:0050660">
    <property type="term" value="F:flavin adenine dinucleotide binding"/>
    <property type="evidence" value="ECO:0007669"/>
    <property type="project" value="TreeGrafter"/>
</dbReference>
<dbReference type="SUPFAM" id="SSF51905">
    <property type="entry name" value="FAD/NAD(P)-binding domain"/>
    <property type="match status" value="1"/>
</dbReference>
<keyword evidence="1" id="KW-0560">Oxidoreductase</keyword>
<sequence length="1075" mass="120731">MSGYEHIVPLPHFPESQDKSPETARLIVTQWLGSFQQAVRNGSVDDLAELFNEDAWIRDFLTFSWDFRTIQGSNKVSAYIKQSQDAAGLVAISARDHGKFQPSFKIAAPGTNWVESMFEFETLIGRGKGMVRLVSGDKPGWKAYLINFTLQELKGAEEQSGLRRPHSHVDPKGGTWGERRERQKEFLDEDPVVFVIGAGQAGLEIAVRLRHLGLPTLIIDKNERVGDNWRKRYRTLMTHDPIHYCHLPFIPFPSDWPMFVPKDKLADWLESYANIMELNSKIWTVTVCRQGKDRTLKPRHIVFATGQSGDPITPMFPGTEYYKGMLYHGISHGDATAFGDLSQKKVVVVGSGNSSHDICQNFYENGAAQVTMLQRGGTYVISVDKGVALQHAGMYDEGGPPTEDADVYAQSLPIPIQFALKVFEAQKISEVDKELLEGLDKAGFLVDSGPDKSGIFRKYITKGGGYYIDVGCSQLIIDGKIKVRQCSEGIKNFDADGLVLADGSRLDADIVVLATGYDGMRSTALRALGKKIADRLDDIWDLDEQGEIRSMWRSSGHPHFWCMGVDLEQEFQAFKSHVNQHLATAPTPQQPQSPESHTTVEPAPTEAPSEIYPLPATFSRPSWQSYKNYCGIWFDRYHSWFPILHQPTILGLCEDDSSQLGSPASLILDAIAVVIISTQQALVDTDLDRDEFCRFLTDEIILAAIHDMSFRKLQALLILTMAEYGSGRMIDFWNLISLCKRISTQLGLRDLVAYSAMNFGFPSSAKKKIRAFWAIDALDSASTLGVAWHLTVSRPEPAANLPCDEEIWRFPESVIDMYQFGSSEAPSSFSLYVRLVTNELWHVHNFLQQSCEPFSIISLSQRQEECDNVYQRLKSWQNDFEQLLTVHTPLYTDLLTHTGTPTQQPNSILIHCTIHSAIISLHQRLIFPVSLGEEDATHWEAAAERCLSSCDQMADVIRSADDETLGIINPHVIYCVFIAARFYLIYSKAMDLPLPNKLYLFIYALRVCGQIWHLAKLLHTVLEVASAEHAGSQVSHPLPVEFFDLQYFSLDIHAALRIWAGEKQGSLLREDHAVS</sequence>
<keyword evidence="6" id="KW-1185">Reference proteome</keyword>
<reference evidence="5 6" key="1">
    <citation type="submission" date="2017-06" db="EMBL/GenBank/DDBJ databases">
        <title>Comparative genomic analysis of Ambrosia Fusariam Clade fungi.</title>
        <authorList>
            <person name="Stajich J.E."/>
            <person name="Carrillo J."/>
            <person name="Kijimoto T."/>
            <person name="Eskalen A."/>
            <person name="O'Donnell K."/>
            <person name="Kasson M."/>
        </authorList>
    </citation>
    <scope>NUCLEOTIDE SEQUENCE [LARGE SCALE GENOMIC DNA]</scope>
    <source>
        <strain evidence="5 6">NRRL62579</strain>
    </source>
</reference>
<feature type="region of interest" description="Disordered" evidence="3">
    <location>
        <begin position="582"/>
        <end position="611"/>
    </location>
</feature>
<accession>A0A428TMR1</accession>
<dbReference type="Gene3D" id="3.50.50.60">
    <property type="entry name" value="FAD/NAD(P)-binding domain"/>
    <property type="match status" value="1"/>
</dbReference>
<name>A0A428TMR1_9HYPO</name>
<keyword evidence="2" id="KW-0539">Nucleus</keyword>
<dbReference type="Proteomes" id="UP000287144">
    <property type="component" value="Unassembled WGS sequence"/>
</dbReference>
<dbReference type="GO" id="GO:0003677">
    <property type="term" value="F:DNA binding"/>
    <property type="evidence" value="ECO:0007669"/>
    <property type="project" value="InterPro"/>
</dbReference>
<dbReference type="InterPro" id="IPR050982">
    <property type="entry name" value="Auxin_biosynth/cation_transpt"/>
</dbReference>
<feature type="region of interest" description="Disordered" evidence="3">
    <location>
        <begin position="157"/>
        <end position="178"/>
    </location>
</feature>
<evidence type="ECO:0000256" key="3">
    <source>
        <dbReference type="SAM" id="MobiDB-lite"/>
    </source>
</evidence>
<evidence type="ECO:0000259" key="4">
    <source>
        <dbReference type="Pfam" id="PF04082"/>
    </source>
</evidence>
<dbReference type="Pfam" id="PF04082">
    <property type="entry name" value="Fungal_trans"/>
    <property type="match status" value="1"/>
</dbReference>
<dbReference type="InterPro" id="IPR007219">
    <property type="entry name" value="XnlR_reg_dom"/>
</dbReference>
<comment type="caution">
    <text evidence="5">The sequence shown here is derived from an EMBL/GenBank/DDBJ whole genome shotgun (WGS) entry which is preliminary data.</text>
</comment>
<evidence type="ECO:0000313" key="5">
    <source>
        <dbReference type="EMBL" id="RSM03299.1"/>
    </source>
</evidence>
<dbReference type="AlphaFoldDB" id="A0A428TMR1"/>
<dbReference type="EMBL" id="NKCK01000068">
    <property type="protein sequence ID" value="RSM03299.1"/>
    <property type="molecule type" value="Genomic_DNA"/>
</dbReference>
<dbReference type="GO" id="GO:0004497">
    <property type="term" value="F:monooxygenase activity"/>
    <property type="evidence" value="ECO:0007669"/>
    <property type="project" value="TreeGrafter"/>
</dbReference>
<dbReference type="CDD" id="cd12148">
    <property type="entry name" value="fungal_TF_MHR"/>
    <property type="match status" value="1"/>
</dbReference>
<dbReference type="PANTHER" id="PTHR43539:SF24">
    <property type="entry name" value="FAD_NAD(P)-BINDING DOMAIN-CONTAINING PROTEIN-RELATED"/>
    <property type="match status" value="1"/>
</dbReference>
<proteinExistence type="predicted"/>
<dbReference type="PANTHER" id="PTHR43539">
    <property type="entry name" value="FLAVIN-BINDING MONOOXYGENASE-LIKE PROTEIN (AFU_ORTHOLOGUE AFUA_4G09220)"/>
    <property type="match status" value="1"/>
</dbReference>
<protein>
    <recommendedName>
        <fullName evidence="4">Xylanolytic transcriptional activator regulatory domain-containing protein</fullName>
    </recommendedName>
</protein>
<gene>
    <name evidence="5" type="ORF">CEP52_007481</name>
</gene>
<organism evidence="5 6">
    <name type="scientific">Fusarium oligoseptatum</name>
    <dbReference type="NCBI Taxonomy" id="2604345"/>
    <lineage>
        <taxon>Eukaryota</taxon>
        <taxon>Fungi</taxon>
        <taxon>Dikarya</taxon>
        <taxon>Ascomycota</taxon>
        <taxon>Pezizomycotina</taxon>
        <taxon>Sordariomycetes</taxon>
        <taxon>Hypocreomycetidae</taxon>
        <taxon>Hypocreales</taxon>
        <taxon>Nectriaceae</taxon>
        <taxon>Fusarium</taxon>
        <taxon>Fusarium solani species complex</taxon>
    </lineage>
</organism>
<feature type="compositionally biased region" description="Low complexity" evidence="3">
    <location>
        <begin position="582"/>
        <end position="599"/>
    </location>
</feature>
<evidence type="ECO:0000256" key="1">
    <source>
        <dbReference type="ARBA" id="ARBA00023002"/>
    </source>
</evidence>
<evidence type="ECO:0000256" key="2">
    <source>
        <dbReference type="ARBA" id="ARBA00023242"/>
    </source>
</evidence>
<dbReference type="GO" id="GO:0006351">
    <property type="term" value="P:DNA-templated transcription"/>
    <property type="evidence" value="ECO:0007669"/>
    <property type="project" value="InterPro"/>
</dbReference>
<dbReference type="Pfam" id="PF13738">
    <property type="entry name" value="Pyr_redox_3"/>
    <property type="match status" value="1"/>
</dbReference>
<dbReference type="GO" id="GO:0008270">
    <property type="term" value="F:zinc ion binding"/>
    <property type="evidence" value="ECO:0007669"/>
    <property type="project" value="InterPro"/>
</dbReference>
<feature type="domain" description="Xylanolytic transcriptional activator regulatory" evidence="4">
    <location>
        <begin position="633"/>
        <end position="876"/>
    </location>
</feature>
<evidence type="ECO:0000313" key="6">
    <source>
        <dbReference type="Proteomes" id="UP000287144"/>
    </source>
</evidence>
<dbReference type="InterPro" id="IPR036188">
    <property type="entry name" value="FAD/NAD-bd_sf"/>
</dbReference>